<dbReference type="EMBL" id="JAPEUX010000009">
    <property type="protein sequence ID" value="KAJ4345443.1"/>
    <property type="molecule type" value="Genomic_DNA"/>
</dbReference>
<comment type="caution">
    <text evidence="2">The sequence shown here is derived from an EMBL/GenBank/DDBJ whole genome shotgun (WGS) entry which is preliminary data.</text>
</comment>
<protein>
    <submittedName>
        <fullName evidence="2">Uncharacterized protein</fullName>
    </submittedName>
</protein>
<accession>A0A9W8XAT4</accession>
<evidence type="ECO:0000256" key="1">
    <source>
        <dbReference type="SAM" id="MobiDB-lite"/>
    </source>
</evidence>
<evidence type="ECO:0000313" key="3">
    <source>
        <dbReference type="Proteomes" id="UP001140513"/>
    </source>
</evidence>
<dbReference type="Proteomes" id="UP001140513">
    <property type="component" value="Unassembled WGS sequence"/>
</dbReference>
<dbReference type="GeneID" id="80915103"/>
<gene>
    <name evidence="2" type="ORF">N0V89_011573</name>
</gene>
<sequence>MQNEHGQGVSHATGGSKVPDTVQQKAPQGLEESLPNKVHDTGSGTGRQTHAKDGGDASIVPKPLQKAVPEKLERALPDSIHDTGDHGGAKH</sequence>
<organism evidence="2 3">
    <name type="scientific">Didymosphaeria variabile</name>
    <dbReference type="NCBI Taxonomy" id="1932322"/>
    <lineage>
        <taxon>Eukaryota</taxon>
        <taxon>Fungi</taxon>
        <taxon>Dikarya</taxon>
        <taxon>Ascomycota</taxon>
        <taxon>Pezizomycotina</taxon>
        <taxon>Dothideomycetes</taxon>
        <taxon>Pleosporomycetidae</taxon>
        <taxon>Pleosporales</taxon>
        <taxon>Massarineae</taxon>
        <taxon>Didymosphaeriaceae</taxon>
        <taxon>Didymosphaeria</taxon>
    </lineage>
</organism>
<keyword evidence="3" id="KW-1185">Reference proteome</keyword>
<dbReference type="RefSeq" id="XP_056065607.1">
    <property type="nucleotide sequence ID" value="XM_056220304.1"/>
</dbReference>
<dbReference type="AlphaFoldDB" id="A0A9W8XAT4"/>
<feature type="compositionally biased region" description="Basic and acidic residues" evidence="1">
    <location>
        <begin position="68"/>
        <end position="91"/>
    </location>
</feature>
<name>A0A9W8XAT4_9PLEO</name>
<dbReference type="OrthoDB" id="2559882at2759"/>
<reference evidence="2" key="1">
    <citation type="submission" date="2022-10" db="EMBL/GenBank/DDBJ databases">
        <title>Tapping the CABI collections for fungal endophytes: first genome assemblies for Collariella, Neodidymelliopsis, Ascochyta clinopodiicola, Didymella pomorum, Didymosphaeria variabile, Neocosmospora piperis and Neocucurbitaria cava.</title>
        <authorList>
            <person name="Hill R."/>
        </authorList>
    </citation>
    <scope>NUCLEOTIDE SEQUENCE</scope>
    <source>
        <strain evidence="2">IMI 356815</strain>
    </source>
</reference>
<evidence type="ECO:0000313" key="2">
    <source>
        <dbReference type="EMBL" id="KAJ4345443.1"/>
    </source>
</evidence>
<proteinExistence type="predicted"/>
<feature type="region of interest" description="Disordered" evidence="1">
    <location>
        <begin position="1"/>
        <end position="91"/>
    </location>
</feature>